<dbReference type="STRING" id="234267.Acid_4119"/>
<name>Q01Z32_SOLUE</name>
<dbReference type="InParanoid" id="Q01Z32"/>
<dbReference type="AlphaFoldDB" id="Q01Z32"/>
<gene>
    <name evidence="2" type="ordered locus">Acid_4119</name>
</gene>
<dbReference type="EMBL" id="CP000473">
    <property type="protein sequence ID" value="ABJ85083.1"/>
    <property type="molecule type" value="Genomic_DNA"/>
</dbReference>
<proteinExistence type="predicted"/>
<evidence type="ECO:0000259" key="1">
    <source>
        <dbReference type="Pfam" id="PF09343"/>
    </source>
</evidence>
<dbReference type="Pfam" id="PF09343">
    <property type="entry name" value="DUF2460"/>
    <property type="match status" value="1"/>
</dbReference>
<sequence>MATFPQLKTGAVAQYPIVRRGEFRNQTVRFVDGTEQRYRDSGAPLESWQISLSGLDETELAAMEEFFLANQGAFGSFAFTDPWDGRVYDDCSLAADDLSAAAMAERNGTTKLTVVRNR</sequence>
<protein>
    <recommendedName>
        <fullName evidence="1">DUF2460 domain-containing protein</fullName>
    </recommendedName>
</protein>
<evidence type="ECO:0000313" key="2">
    <source>
        <dbReference type="EMBL" id="ABJ85083.1"/>
    </source>
</evidence>
<dbReference type="eggNOG" id="ENOG502ZHZF">
    <property type="taxonomic scope" value="Bacteria"/>
</dbReference>
<dbReference type="OrthoDB" id="129375at2"/>
<dbReference type="KEGG" id="sus:Acid_4119"/>
<organism evidence="2">
    <name type="scientific">Solibacter usitatus (strain Ellin6076)</name>
    <dbReference type="NCBI Taxonomy" id="234267"/>
    <lineage>
        <taxon>Bacteria</taxon>
        <taxon>Pseudomonadati</taxon>
        <taxon>Acidobacteriota</taxon>
        <taxon>Terriglobia</taxon>
        <taxon>Bryobacterales</taxon>
        <taxon>Solibacteraceae</taxon>
        <taxon>Candidatus Solibacter</taxon>
    </lineage>
</organism>
<accession>Q01Z32</accession>
<dbReference type="HOGENOM" id="CLU_2071583_0_0_0"/>
<feature type="domain" description="DUF2460" evidence="1">
    <location>
        <begin position="19"/>
        <end position="88"/>
    </location>
</feature>
<reference evidence="2" key="1">
    <citation type="submission" date="2006-10" db="EMBL/GenBank/DDBJ databases">
        <title>Complete sequence of Solibacter usitatus Ellin6076.</title>
        <authorList>
            <consortium name="US DOE Joint Genome Institute"/>
            <person name="Copeland A."/>
            <person name="Lucas S."/>
            <person name="Lapidus A."/>
            <person name="Barry K."/>
            <person name="Detter J.C."/>
            <person name="Glavina del Rio T."/>
            <person name="Hammon N."/>
            <person name="Israni S."/>
            <person name="Dalin E."/>
            <person name="Tice H."/>
            <person name="Pitluck S."/>
            <person name="Thompson L.S."/>
            <person name="Brettin T."/>
            <person name="Bruce D."/>
            <person name="Han C."/>
            <person name="Tapia R."/>
            <person name="Gilna P."/>
            <person name="Schmutz J."/>
            <person name="Larimer F."/>
            <person name="Land M."/>
            <person name="Hauser L."/>
            <person name="Kyrpides N."/>
            <person name="Mikhailova N."/>
            <person name="Janssen P.H."/>
            <person name="Kuske C.R."/>
            <person name="Richardson P."/>
        </authorList>
    </citation>
    <scope>NUCLEOTIDE SEQUENCE</scope>
    <source>
        <strain evidence="2">Ellin6076</strain>
    </source>
</reference>
<dbReference type="InterPro" id="IPR011740">
    <property type="entry name" value="DUF2460"/>
</dbReference>